<dbReference type="SUPFAM" id="SSF56935">
    <property type="entry name" value="Porins"/>
    <property type="match status" value="1"/>
</dbReference>
<dbReference type="STRING" id="1123034.GCA_000685805_01039"/>
<evidence type="ECO:0000256" key="7">
    <source>
        <dbReference type="ARBA" id="ARBA00023237"/>
    </source>
</evidence>
<dbReference type="Proteomes" id="UP000254123">
    <property type="component" value="Unassembled WGS sequence"/>
</dbReference>
<evidence type="ECO:0000313" key="10">
    <source>
        <dbReference type="Proteomes" id="UP000254123"/>
    </source>
</evidence>
<feature type="signal peptide" evidence="8">
    <location>
        <begin position="1"/>
        <end position="26"/>
    </location>
</feature>
<evidence type="ECO:0000313" key="9">
    <source>
        <dbReference type="EMBL" id="SUD89836.1"/>
    </source>
</evidence>
<comment type="subcellular location">
    <subcellularLocation>
        <location evidence="1">Cell outer membrane</location>
        <topology evidence="1">Multi-pass membrane protein</topology>
    </subcellularLocation>
</comment>
<name>A0A379LH00_9GAMM</name>
<keyword evidence="6" id="KW-0472">Membrane</keyword>
<evidence type="ECO:0000256" key="6">
    <source>
        <dbReference type="ARBA" id="ARBA00023136"/>
    </source>
</evidence>
<dbReference type="InterPro" id="IPR005017">
    <property type="entry name" value="OMPP1/FadL/TodX"/>
</dbReference>
<comment type="similarity">
    <text evidence="2">Belongs to the OmpP1/FadL family.</text>
</comment>
<keyword evidence="7" id="KW-0998">Cell outer membrane</keyword>
<keyword evidence="5 8" id="KW-0732">Signal</keyword>
<evidence type="ECO:0000256" key="3">
    <source>
        <dbReference type="ARBA" id="ARBA00022452"/>
    </source>
</evidence>
<dbReference type="AlphaFoldDB" id="A0A379LH00"/>
<evidence type="ECO:0000256" key="4">
    <source>
        <dbReference type="ARBA" id="ARBA00022692"/>
    </source>
</evidence>
<accession>A0A379LH00</accession>
<dbReference type="Gene3D" id="2.40.160.60">
    <property type="entry name" value="Outer membrane protein transport protein (OMPP1/FadL/TodX)"/>
    <property type="match status" value="1"/>
</dbReference>
<organism evidence="9 10">
    <name type="scientific">Psychrobacter phenylpyruvicus</name>
    <dbReference type="NCBI Taxonomy" id="29432"/>
    <lineage>
        <taxon>Bacteria</taxon>
        <taxon>Pseudomonadati</taxon>
        <taxon>Pseudomonadota</taxon>
        <taxon>Gammaproteobacteria</taxon>
        <taxon>Moraxellales</taxon>
        <taxon>Moraxellaceae</taxon>
        <taxon>Psychrobacter</taxon>
    </lineage>
</organism>
<keyword evidence="3" id="KW-1134">Transmembrane beta strand</keyword>
<dbReference type="Pfam" id="PF03349">
    <property type="entry name" value="Toluene_X"/>
    <property type="match status" value="1"/>
</dbReference>
<keyword evidence="10" id="KW-1185">Reference proteome</keyword>
<protein>
    <submittedName>
        <fullName evidence="9">Outer membrane protein transport protein (OMPP1/FadL/TodX)</fullName>
    </submittedName>
</protein>
<gene>
    <name evidence="9" type="ORF">NCTC10526_00140</name>
</gene>
<sequence length="419" mass="45783">MNLLKYRTTIQLSITASLLVGITSHAAGLEYTKQSILPFFEPGNYAELSYAYVDPKIEGTDVAGGVDNPAANQKINDMMDDFEIWGGAVKIAPTENTALALIYDEPFGVDTIYSKGSEFNNSMGATEARVDTRSLTLLGGGKVNNNFWVYGGVEYQEADGGVQLAQNFEGFPIYYSLDIKNKSDTLIPVLGVAYEKPEIMLRAALTWRGEGEHKLKGHESLYLDFGGNTPEDFNDSALAKAVVGVPDDYTLGNTNLSFKTPQSVNFDFQTGLSEKYQLLGMINARWVEWTKFNISPQGITTVVGEPLAEYKEDAYAVEVALAKQFTPKFAGEIRAGYDSGTAEPLSLLGPYDSIKTLALGGSYDVTKQLKLSAGAQYMWFEGGTAYSKLPIEKTLSERTLAKFDDGTGYALGVKLGYYF</sequence>
<feature type="chain" id="PRO_5016739098" evidence="8">
    <location>
        <begin position="27"/>
        <end position="419"/>
    </location>
</feature>
<proteinExistence type="inferred from homology"/>
<dbReference type="EMBL" id="UGVC01000001">
    <property type="protein sequence ID" value="SUD89836.1"/>
    <property type="molecule type" value="Genomic_DNA"/>
</dbReference>
<evidence type="ECO:0000256" key="2">
    <source>
        <dbReference type="ARBA" id="ARBA00008163"/>
    </source>
</evidence>
<dbReference type="RefSeq" id="WP_051584385.1">
    <property type="nucleotide sequence ID" value="NZ_CAJHAQ010000001.1"/>
</dbReference>
<evidence type="ECO:0000256" key="1">
    <source>
        <dbReference type="ARBA" id="ARBA00004571"/>
    </source>
</evidence>
<evidence type="ECO:0000256" key="8">
    <source>
        <dbReference type="SAM" id="SignalP"/>
    </source>
</evidence>
<reference evidence="9 10" key="1">
    <citation type="submission" date="2018-06" db="EMBL/GenBank/DDBJ databases">
        <authorList>
            <consortium name="Pathogen Informatics"/>
            <person name="Doyle S."/>
        </authorList>
    </citation>
    <scope>NUCLEOTIDE SEQUENCE [LARGE SCALE GENOMIC DNA]</scope>
    <source>
        <strain evidence="9 10">NCTC10526</strain>
    </source>
</reference>
<keyword evidence="4" id="KW-0812">Transmembrane</keyword>
<dbReference type="GO" id="GO:0009279">
    <property type="term" value="C:cell outer membrane"/>
    <property type="evidence" value="ECO:0007669"/>
    <property type="project" value="UniProtKB-SubCell"/>
</dbReference>
<evidence type="ECO:0000256" key="5">
    <source>
        <dbReference type="ARBA" id="ARBA00022729"/>
    </source>
</evidence>